<feature type="chain" id="PRO_5034176708" description="PepSY domain-containing protein" evidence="1">
    <location>
        <begin position="23"/>
        <end position="175"/>
    </location>
</feature>
<dbReference type="KEGG" id="mpau:ZMTM_07760"/>
<proteinExistence type="predicted"/>
<evidence type="ECO:0000313" key="3">
    <source>
        <dbReference type="EMBL" id="BCM24517.1"/>
    </source>
</evidence>
<evidence type="ECO:0000259" key="2">
    <source>
        <dbReference type="Pfam" id="PF03413"/>
    </source>
</evidence>
<evidence type="ECO:0000256" key="1">
    <source>
        <dbReference type="SAM" id="SignalP"/>
    </source>
</evidence>
<name>A0A8D5G7D7_9PROT</name>
<keyword evidence="1" id="KW-0732">Signal</keyword>
<dbReference type="Pfam" id="PF03413">
    <property type="entry name" value="PepSY"/>
    <property type="match status" value="2"/>
</dbReference>
<accession>A0A8D5G7D7</accession>
<keyword evidence="4" id="KW-1185">Reference proteome</keyword>
<evidence type="ECO:0000313" key="4">
    <source>
        <dbReference type="Proteomes" id="UP000826722"/>
    </source>
</evidence>
<dbReference type="AlphaFoldDB" id="A0A8D5G7D7"/>
<feature type="domain" description="PepSY" evidence="2">
    <location>
        <begin position="31"/>
        <end position="90"/>
    </location>
</feature>
<dbReference type="Gene3D" id="3.10.450.40">
    <property type="match status" value="2"/>
</dbReference>
<dbReference type="InterPro" id="IPR025711">
    <property type="entry name" value="PepSY"/>
</dbReference>
<feature type="domain" description="PepSY" evidence="2">
    <location>
        <begin position="106"/>
        <end position="164"/>
    </location>
</feature>
<sequence length="175" mass="19342">MKYIAMNVCFAALSIVATNVNADDFAFPKTKVSIEKCVQAAWKVHPGELVKSELKVEKKVPIYEFDINGTDGKEWDVECNALSGKITETEEEVKSAEDPLFKPKVKVSEAEAKKTALAAYPGEIVEIEYEVESDGAASYEFDIKLKNGKEMKVEVDATSGKIVEASYEIYQSGKE</sequence>
<organism evidence="3 4">
    <name type="scientific">Methyloradius palustris</name>
    <dbReference type="NCBI Taxonomy" id="2778876"/>
    <lineage>
        <taxon>Bacteria</taxon>
        <taxon>Pseudomonadati</taxon>
        <taxon>Pseudomonadota</taxon>
        <taxon>Betaproteobacteria</taxon>
        <taxon>Nitrosomonadales</taxon>
        <taxon>Methylophilaceae</taxon>
        <taxon>Methyloradius</taxon>
    </lineage>
</organism>
<dbReference type="Proteomes" id="UP000826722">
    <property type="component" value="Chromosome"/>
</dbReference>
<protein>
    <recommendedName>
        <fullName evidence="2">PepSY domain-containing protein</fullName>
    </recommendedName>
</protein>
<reference evidence="3" key="1">
    <citation type="journal article" date="2021" name="Arch. Microbiol.">
        <title>Methyloradius palustris gen. nov., sp. nov., a methanol-oxidizing bacterium isolated from snow.</title>
        <authorList>
            <person name="Miyadera T."/>
            <person name="Kojima H."/>
            <person name="Fukui M."/>
        </authorList>
    </citation>
    <scope>NUCLEOTIDE SEQUENCE</scope>
    <source>
        <strain evidence="3">Zm11</strain>
    </source>
</reference>
<gene>
    <name evidence="3" type="ORF">ZMTM_07760</name>
</gene>
<dbReference type="EMBL" id="AP024110">
    <property type="protein sequence ID" value="BCM24517.1"/>
    <property type="molecule type" value="Genomic_DNA"/>
</dbReference>
<feature type="signal peptide" evidence="1">
    <location>
        <begin position="1"/>
        <end position="22"/>
    </location>
</feature>
<dbReference type="RefSeq" id="WP_221765041.1">
    <property type="nucleotide sequence ID" value="NZ_AP024110.1"/>
</dbReference>